<proteinExistence type="predicted"/>
<dbReference type="InterPro" id="IPR011545">
    <property type="entry name" value="DEAD/DEAH_box_helicase_dom"/>
</dbReference>
<evidence type="ECO:0000256" key="1">
    <source>
        <dbReference type="ARBA" id="ARBA00022741"/>
    </source>
</evidence>
<reference evidence="7" key="1">
    <citation type="journal article" date="2013" name="Genetics">
        <title>The draft genome and transcriptome of Panagrellus redivivus are shaped by the harsh demands of a free-living lifestyle.</title>
        <authorList>
            <person name="Srinivasan J."/>
            <person name="Dillman A.R."/>
            <person name="Macchietto M.G."/>
            <person name="Heikkinen L."/>
            <person name="Lakso M."/>
            <person name="Fracchia K.M."/>
            <person name="Antoshechkin I."/>
            <person name="Mortazavi A."/>
            <person name="Wong G."/>
            <person name="Sternberg P.W."/>
        </authorList>
    </citation>
    <scope>NUCLEOTIDE SEQUENCE [LARGE SCALE GENOMIC DNA]</scope>
    <source>
        <strain evidence="7">MT8872</strain>
    </source>
</reference>
<dbReference type="SMART" id="SM00487">
    <property type="entry name" value="DEXDc"/>
    <property type="match status" value="1"/>
</dbReference>
<dbReference type="InterPro" id="IPR027417">
    <property type="entry name" value="P-loop_NTPase"/>
</dbReference>
<feature type="domain" description="Helicase ATP-binding" evidence="5">
    <location>
        <begin position="110"/>
        <end position="290"/>
    </location>
</feature>
<sequence>MALNPVAAATAEFFDDHRDYRKGKVVEKFVPTFPTGDALFVEASLKPGENFESEIRNNVCIECVDSEDQHRQFRTIDEFPADTLDPQLMKNLARLGIESPLPTQRFLVPFLLDDHKVDLLAMAPTGFGKTLGIVLPLVQKCLDLKRKADPHRQPNAPFAVLVCASRNLAHQLTTDVMRIADGTGLKVCCAYGEYYRIHNEAEVRKGLDFVVATVGRLVDFISCDIIPLTHAYYLAVDEADKLIEDDLFGSFLKVFKLKARSDYTTTLFSATFNPAVLARVDEILNPGYIQTAIIASPLREGIDHDFLKIPLNQRLEDVLRRLIGHPPEPILSEDINYDRSDFVHPVQYHTPRTIIFCNTHRTAEVVALYLVMHGVRCQSVNAARTQGQRNEACLAFAEKEFNVITATDVVSRGLNFPDVQFVINYDCPPSMEVYVHRVGRAGRLGGTAKALTYMVPTNLDDIKLAALLVPELTKLDMPVPDWMLTMTTMVQFGGTAGGIRMG</sequence>
<keyword evidence="2" id="KW-0378">Hydrolase</keyword>
<evidence type="ECO:0000256" key="3">
    <source>
        <dbReference type="ARBA" id="ARBA00022806"/>
    </source>
</evidence>
<dbReference type="PANTHER" id="PTHR47959">
    <property type="entry name" value="ATP-DEPENDENT RNA HELICASE RHLE-RELATED"/>
    <property type="match status" value="1"/>
</dbReference>
<dbReference type="InterPro" id="IPR001650">
    <property type="entry name" value="Helicase_C-like"/>
</dbReference>
<evidence type="ECO:0000259" key="5">
    <source>
        <dbReference type="PROSITE" id="PS51192"/>
    </source>
</evidence>
<dbReference type="PANTHER" id="PTHR47959:SF1">
    <property type="entry name" value="ATP-DEPENDENT RNA HELICASE DBPA"/>
    <property type="match status" value="1"/>
</dbReference>
<evidence type="ECO:0000313" key="7">
    <source>
        <dbReference type="Proteomes" id="UP000492821"/>
    </source>
</evidence>
<evidence type="ECO:0000259" key="6">
    <source>
        <dbReference type="PROSITE" id="PS51194"/>
    </source>
</evidence>
<dbReference type="GO" id="GO:0005829">
    <property type="term" value="C:cytosol"/>
    <property type="evidence" value="ECO:0007669"/>
    <property type="project" value="TreeGrafter"/>
</dbReference>
<dbReference type="AlphaFoldDB" id="A0A7E4W454"/>
<name>A0A7E4W454_PANRE</name>
<dbReference type="GO" id="GO:0003676">
    <property type="term" value="F:nucleic acid binding"/>
    <property type="evidence" value="ECO:0007669"/>
    <property type="project" value="InterPro"/>
</dbReference>
<dbReference type="InterPro" id="IPR050079">
    <property type="entry name" value="DEAD_box_RNA_helicase"/>
</dbReference>
<dbReference type="WBParaSite" id="Pan_g6101.t1">
    <property type="protein sequence ID" value="Pan_g6101.t1"/>
    <property type="gene ID" value="Pan_g6101"/>
</dbReference>
<reference evidence="8" key="2">
    <citation type="submission" date="2020-10" db="UniProtKB">
        <authorList>
            <consortium name="WormBaseParasite"/>
        </authorList>
    </citation>
    <scope>IDENTIFICATION</scope>
</reference>
<organism evidence="7 8">
    <name type="scientific">Panagrellus redivivus</name>
    <name type="common">Microworm</name>
    <dbReference type="NCBI Taxonomy" id="6233"/>
    <lineage>
        <taxon>Eukaryota</taxon>
        <taxon>Metazoa</taxon>
        <taxon>Ecdysozoa</taxon>
        <taxon>Nematoda</taxon>
        <taxon>Chromadorea</taxon>
        <taxon>Rhabditida</taxon>
        <taxon>Tylenchina</taxon>
        <taxon>Panagrolaimomorpha</taxon>
        <taxon>Panagrolaimoidea</taxon>
        <taxon>Panagrolaimidae</taxon>
        <taxon>Panagrellus</taxon>
    </lineage>
</organism>
<dbReference type="PROSITE" id="PS51192">
    <property type="entry name" value="HELICASE_ATP_BIND_1"/>
    <property type="match status" value="1"/>
</dbReference>
<evidence type="ECO:0000256" key="2">
    <source>
        <dbReference type="ARBA" id="ARBA00022801"/>
    </source>
</evidence>
<dbReference type="GO" id="GO:0003724">
    <property type="term" value="F:RNA helicase activity"/>
    <property type="evidence" value="ECO:0007669"/>
    <property type="project" value="TreeGrafter"/>
</dbReference>
<dbReference type="SMART" id="SM00490">
    <property type="entry name" value="HELICc"/>
    <property type="match status" value="1"/>
</dbReference>
<keyword evidence="3" id="KW-0347">Helicase</keyword>
<dbReference type="CDD" id="cd00268">
    <property type="entry name" value="DEADc"/>
    <property type="match status" value="1"/>
</dbReference>
<keyword evidence="7" id="KW-1185">Reference proteome</keyword>
<dbReference type="Pfam" id="PF00270">
    <property type="entry name" value="DEAD"/>
    <property type="match status" value="1"/>
</dbReference>
<dbReference type="InterPro" id="IPR044742">
    <property type="entry name" value="DEAD/DEAH_RhlB"/>
</dbReference>
<dbReference type="GO" id="GO:0016787">
    <property type="term" value="F:hydrolase activity"/>
    <property type="evidence" value="ECO:0007669"/>
    <property type="project" value="UniProtKB-KW"/>
</dbReference>
<dbReference type="Proteomes" id="UP000492821">
    <property type="component" value="Unassembled WGS sequence"/>
</dbReference>
<dbReference type="GO" id="GO:0005524">
    <property type="term" value="F:ATP binding"/>
    <property type="evidence" value="ECO:0007669"/>
    <property type="project" value="UniProtKB-KW"/>
</dbReference>
<dbReference type="SUPFAM" id="SSF52540">
    <property type="entry name" value="P-loop containing nucleoside triphosphate hydrolases"/>
    <property type="match status" value="1"/>
</dbReference>
<keyword evidence="4" id="KW-0067">ATP-binding</keyword>
<protein>
    <submittedName>
        <fullName evidence="8">RNA helicase</fullName>
    </submittedName>
</protein>
<dbReference type="InterPro" id="IPR014001">
    <property type="entry name" value="Helicase_ATP-bd"/>
</dbReference>
<dbReference type="PROSITE" id="PS51194">
    <property type="entry name" value="HELICASE_CTER"/>
    <property type="match status" value="1"/>
</dbReference>
<feature type="domain" description="Helicase C-terminal" evidence="6">
    <location>
        <begin position="338"/>
        <end position="487"/>
    </location>
</feature>
<dbReference type="CDD" id="cd18787">
    <property type="entry name" value="SF2_C_DEAD"/>
    <property type="match status" value="1"/>
</dbReference>
<dbReference type="Gene3D" id="3.40.50.300">
    <property type="entry name" value="P-loop containing nucleotide triphosphate hydrolases"/>
    <property type="match status" value="2"/>
</dbReference>
<accession>A0A7E4W454</accession>
<evidence type="ECO:0000256" key="4">
    <source>
        <dbReference type="ARBA" id="ARBA00022840"/>
    </source>
</evidence>
<evidence type="ECO:0000313" key="8">
    <source>
        <dbReference type="WBParaSite" id="Pan_g6101.t1"/>
    </source>
</evidence>
<dbReference type="Pfam" id="PF00271">
    <property type="entry name" value="Helicase_C"/>
    <property type="match status" value="1"/>
</dbReference>
<keyword evidence="1" id="KW-0547">Nucleotide-binding</keyword>